<dbReference type="PANTHER" id="PTHR11895:SF7">
    <property type="entry name" value="GLUTAMYL-TRNA(GLN) AMIDOTRANSFERASE SUBUNIT A, MITOCHONDRIAL"/>
    <property type="match status" value="1"/>
</dbReference>
<organism evidence="3 4">
    <name type="scientific">Uliginosibacterium sediminicola</name>
    <dbReference type="NCBI Taxonomy" id="2024550"/>
    <lineage>
        <taxon>Bacteria</taxon>
        <taxon>Pseudomonadati</taxon>
        <taxon>Pseudomonadota</taxon>
        <taxon>Betaproteobacteria</taxon>
        <taxon>Rhodocyclales</taxon>
        <taxon>Zoogloeaceae</taxon>
        <taxon>Uliginosibacterium</taxon>
    </lineage>
</organism>
<dbReference type="InterPro" id="IPR023631">
    <property type="entry name" value="Amidase_dom"/>
</dbReference>
<accession>A0ABU9YXB2</accession>
<dbReference type="Pfam" id="PF01425">
    <property type="entry name" value="Amidase"/>
    <property type="match status" value="1"/>
</dbReference>
<dbReference type="Proteomes" id="UP001410394">
    <property type="component" value="Unassembled WGS sequence"/>
</dbReference>
<keyword evidence="4" id="KW-1185">Reference proteome</keyword>
<dbReference type="InterPro" id="IPR020556">
    <property type="entry name" value="Amidase_CS"/>
</dbReference>
<dbReference type="SUPFAM" id="SSF75304">
    <property type="entry name" value="Amidase signature (AS) enzymes"/>
    <property type="match status" value="1"/>
</dbReference>
<comment type="similarity">
    <text evidence="1">Belongs to the amidase family.</text>
</comment>
<gene>
    <name evidence="3" type="ORF">ABDB84_07680</name>
</gene>
<dbReference type="PANTHER" id="PTHR11895">
    <property type="entry name" value="TRANSAMIDASE"/>
    <property type="match status" value="1"/>
</dbReference>
<evidence type="ECO:0000256" key="1">
    <source>
        <dbReference type="ARBA" id="ARBA00009199"/>
    </source>
</evidence>
<dbReference type="EMBL" id="JBDIVE010000003">
    <property type="protein sequence ID" value="MEN3068355.1"/>
    <property type="molecule type" value="Genomic_DNA"/>
</dbReference>
<name>A0ABU9YXB2_9RHOO</name>
<dbReference type="InterPro" id="IPR036928">
    <property type="entry name" value="AS_sf"/>
</dbReference>
<feature type="domain" description="Amidase" evidence="2">
    <location>
        <begin position="29"/>
        <end position="457"/>
    </location>
</feature>
<evidence type="ECO:0000313" key="3">
    <source>
        <dbReference type="EMBL" id="MEN3068355.1"/>
    </source>
</evidence>
<dbReference type="InterPro" id="IPR000120">
    <property type="entry name" value="Amidase"/>
</dbReference>
<proteinExistence type="inferred from homology"/>
<dbReference type="RefSeq" id="WP_345919124.1">
    <property type="nucleotide sequence ID" value="NZ_JBDIVE010000003.1"/>
</dbReference>
<sequence>MHPILQDIAALDGIARGELLRRGELSPRELLEATISAATALNPQLNAISETLYDSARAEVSQTPLMASPLAGQPMFIKDLFMPVAGARMQNGSLLFKDVPAPFDAEFVSRLRRKGLIIAGTSTAPEFGALFSTESRLSGATRNPWDTTRTPGGSSGGAAALVAARIVPFAHANDGGGSIRVPASCCGLFGLKPTRGRTPIGPLVGEGWAGMGINHAVSISVRDSAALLDCVAGDDPGAPYAAPSQHDSFLKACQRPSRRLRIGLIEHSDRWDSDADCVSAVRSAATLCESLGHQVQVMRFPVSSTEFYQQVFTIIGAQTQNLMNMIARHSGQTAPLDLLEASTRVILRERGQVSGAAYAAAVDWIHALGRRFAAIFQDVDILLSPTLAKAPVKLGELSVGDDASLDDFIEKSHSFSPITALFNATGQPAMSVPLHWNAAGLPIGVHFAAPFGDEASLFSLASELELASPWAHKQPTLSACKAQRETA</sequence>
<dbReference type="Gene3D" id="3.90.1300.10">
    <property type="entry name" value="Amidase signature (AS) domain"/>
    <property type="match status" value="1"/>
</dbReference>
<protein>
    <submittedName>
        <fullName evidence="3">Amidase</fullName>
    </submittedName>
</protein>
<evidence type="ECO:0000259" key="2">
    <source>
        <dbReference type="Pfam" id="PF01425"/>
    </source>
</evidence>
<evidence type="ECO:0000313" key="4">
    <source>
        <dbReference type="Proteomes" id="UP001410394"/>
    </source>
</evidence>
<reference evidence="3 4" key="1">
    <citation type="journal article" date="2018" name="Int. J. Syst. Evol. Microbiol.">
        <title>Uliginosibacterium sediminicola sp. nov., isolated from freshwater sediment.</title>
        <authorList>
            <person name="Hwang W.M."/>
            <person name="Kim S.M."/>
            <person name="Kang K."/>
            <person name="Ahn T.Y."/>
        </authorList>
    </citation>
    <scope>NUCLEOTIDE SEQUENCE [LARGE SCALE GENOMIC DNA]</scope>
    <source>
        <strain evidence="3 4">M1-21</strain>
    </source>
</reference>
<comment type="caution">
    <text evidence="3">The sequence shown here is derived from an EMBL/GenBank/DDBJ whole genome shotgun (WGS) entry which is preliminary data.</text>
</comment>
<dbReference type="PROSITE" id="PS00571">
    <property type="entry name" value="AMIDASES"/>
    <property type="match status" value="1"/>
</dbReference>